<keyword evidence="3 7" id="KW-0812">Transmembrane</keyword>
<dbReference type="PANTHER" id="PTHR20955:SF1">
    <property type="entry name" value="PROTEIN JAGUNAL HOMOLOG 1"/>
    <property type="match status" value="1"/>
</dbReference>
<evidence type="ECO:0000313" key="9">
    <source>
        <dbReference type="Proteomes" id="UP000054359"/>
    </source>
</evidence>
<dbReference type="STRING" id="407821.A0A087T3E0"/>
<evidence type="ECO:0000256" key="2">
    <source>
        <dbReference type="ARBA" id="ARBA00008462"/>
    </source>
</evidence>
<name>A0A087T3E0_STEMI</name>
<evidence type="ECO:0000313" key="8">
    <source>
        <dbReference type="EMBL" id="KFM59629.1"/>
    </source>
</evidence>
<dbReference type="OMA" id="PHYQMSA"/>
<dbReference type="EMBL" id="KK113230">
    <property type="protein sequence ID" value="KFM59629.1"/>
    <property type="molecule type" value="Genomic_DNA"/>
</dbReference>
<dbReference type="AlphaFoldDB" id="A0A087T3E0"/>
<evidence type="ECO:0000256" key="3">
    <source>
        <dbReference type="ARBA" id="ARBA00022692"/>
    </source>
</evidence>
<evidence type="ECO:0000256" key="7">
    <source>
        <dbReference type="SAM" id="Phobius"/>
    </source>
</evidence>
<feature type="transmembrane region" description="Helical" evidence="7">
    <location>
        <begin position="41"/>
        <end position="63"/>
    </location>
</feature>
<dbReference type="GO" id="GO:0016192">
    <property type="term" value="P:vesicle-mediated transport"/>
    <property type="evidence" value="ECO:0007669"/>
    <property type="project" value="TreeGrafter"/>
</dbReference>
<organism evidence="8 9">
    <name type="scientific">Stegodyphus mimosarum</name>
    <name type="common">African social velvet spider</name>
    <dbReference type="NCBI Taxonomy" id="407821"/>
    <lineage>
        <taxon>Eukaryota</taxon>
        <taxon>Metazoa</taxon>
        <taxon>Ecdysozoa</taxon>
        <taxon>Arthropoda</taxon>
        <taxon>Chelicerata</taxon>
        <taxon>Arachnida</taxon>
        <taxon>Araneae</taxon>
        <taxon>Araneomorphae</taxon>
        <taxon>Entelegynae</taxon>
        <taxon>Eresoidea</taxon>
        <taxon>Eresidae</taxon>
        <taxon>Stegodyphus</taxon>
    </lineage>
</organism>
<comment type="subcellular location">
    <subcellularLocation>
        <location evidence="1">Endoplasmic reticulum membrane</location>
        <topology evidence="1">Multi-pass membrane protein</topology>
    </subcellularLocation>
</comment>
<proteinExistence type="inferred from homology"/>
<keyword evidence="9" id="KW-1185">Reference proteome</keyword>
<dbReference type="PANTHER" id="PTHR20955">
    <property type="entry name" value="PROTEIN JAGUNAL HOMOLOG 1"/>
    <property type="match status" value="1"/>
</dbReference>
<feature type="transmembrane region" description="Helical" evidence="7">
    <location>
        <begin position="83"/>
        <end position="99"/>
    </location>
</feature>
<evidence type="ECO:0000256" key="4">
    <source>
        <dbReference type="ARBA" id="ARBA00022824"/>
    </source>
</evidence>
<feature type="transmembrane region" description="Helical" evidence="7">
    <location>
        <begin position="151"/>
        <end position="180"/>
    </location>
</feature>
<sequence>MASKGGARAKGTDGTDYGHRETIASHYQISSTNKRRLKITIVLHMLLLIFVILKLSTEILQFVNISPMKFYDIKFPKAILWEWVWLSSIIFTLAAFYGLRKNNVIAMKVYSVGIFVCGIIPLVGAIAYHSGDLKVFLLSDNIGTNVEKFRGVPVVLITCIFVSITFLVHSLSIVFAVNLIRAWT</sequence>
<evidence type="ECO:0000256" key="5">
    <source>
        <dbReference type="ARBA" id="ARBA00022989"/>
    </source>
</evidence>
<keyword evidence="5 7" id="KW-1133">Transmembrane helix</keyword>
<comment type="similarity">
    <text evidence="2">Belongs to the jagunal family.</text>
</comment>
<evidence type="ECO:0000256" key="1">
    <source>
        <dbReference type="ARBA" id="ARBA00004477"/>
    </source>
</evidence>
<dbReference type="GO" id="GO:0007029">
    <property type="term" value="P:endoplasmic reticulum organization"/>
    <property type="evidence" value="ECO:0007669"/>
    <property type="project" value="InterPro"/>
</dbReference>
<gene>
    <name evidence="8" type="ORF">X975_01399</name>
</gene>
<protein>
    <submittedName>
        <fullName evidence="8">Protein jagunal</fullName>
    </submittedName>
</protein>
<feature type="transmembrane region" description="Helical" evidence="7">
    <location>
        <begin position="111"/>
        <end position="131"/>
    </location>
</feature>
<keyword evidence="6 7" id="KW-0472">Membrane</keyword>
<dbReference type="OrthoDB" id="8914197at2759"/>
<dbReference type="Proteomes" id="UP000054359">
    <property type="component" value="Unassembled WGS sequence"/>
</dbReference>
<dbReference type="GO" id="GO:0005789">
    <property type="term" value="C:endoplasmic reticulum membrane"/>
    <property type="evidence" value="ECO:0007669"/>
    <property type="project" value="UniProtKB-SubCell"/>
</dbReference>
<dbReference type="Pfam" id="PF07086">
    <property type="entry name" value="Jagunal"/>
    <property type="match status" value="1"/>
</dbReference>
<evidence type="ECO:0000256" key="6">
    <source>
        <dbReference type="ARBA" id="ARBA00023136"/>
    </source>
</evidence>
<reference evidence="8 9" key="1">
    <citation type="submission" date="2013-11" db="EMBL/GenBank/DDBJ databases">
        <title>Genome sequencing of Stegodyphus mimosarum.</title>
        <authorList>
            <person name="Bechsgaard J."/>
        </authorList>
    </citation>
    <scope>NUCLEOTIDE SEQUENCE [LARGE SCALE GENOMIC DNA]</scope>
</reference>
<accession>A0A087T3E0</accession>
<feature type="non-terminal residue" evidence="8">
    <location>
        <position position="184"/>
    </location>
</feature>
<keyword evidence="4" id="KW-0256">Endoplasmic reticulum</keyword>
<dbReference type="InterPro" id="IPR009787">
    <property type="entry name" value="Jagunal"/>
</dbReference>